<dbReference type="Gene3D" id="3.10.20.30">
    <property type="match status" value="1"/>
</dbReference>
<proteinExistence type="predicted"/>
<accession>A0A3R9EUV7</accession>
<evidence type="ECO:0000256" key="7">
    <source>
        <dbReference type="ARBA" id="ARBA00023004"/>
    </source>
</evidence>
<dbReference type="InterPro" id="IPR039261">
    <property type="entry name" value="FNR_nucleotide-bd"/>
</dbReference>
<dbReference type="InterPro" id="IPR001041">
    <property type="entry name" value="2Fe-2S_ferredoxin-type"/>
</dbReference>
<dbReference type="InterPro" id="IPR036010">
    <property type="entry name" value="2Fe-2S_ferredoxin-like_sf"/>
</dbReference>
<keyword evidence="3" id="KW-0288">FMN</keyword>
<dbReference type="OrthoDB" id="573132at2"/>
<dbReference type="GO" id="GO:0046872">
    <property type="term" value="F:metal ion binding"/>
    <property type="evidence" value="ECO:0007669"/>
    <property type="project" value="UniProtKB-KW"/>
</dbReference>
<evidence type="ECO:0000313" key="11">
    <source>
        <dbReference type="EMBL" id="RSD22329.1"/>
    </source>
</evidence>
<dbReference type="RefSeq" id="WP_125482090.1">
    <property type="nucleotide sequence ID" value="NZ_RSFW01000033.1"/>
</dbReference>
<dbReference type="SUPFAM" id="SSF63380">
    <property type="entry name" value="Riboflavin synthase domain-like"/>
    <property type="match status" value="1"/>
</dbReference>
<dbReference type="GO" id="GO:0016491">
    <property type="term" value="F:oxidoreductase activity"/>
    <property type="evidence" value="ECO:0007669"/>
    <property type="project" value="UniProtKB-KW"/>
</dbReference>
<feature type="domain" description="FAD-binding FR-type" evidence="10">
    <location>
        <begin position="4"/>
        <end position="108"/>
    </location>
</feature>
<dbReference type="CDD" id="cd06185">
    <property type="entry name" value="PDR_like"/>
    <property type="match status" value="1"/>
</dbReference>
<evidence type="ECO:0000256" key="4">
    <source>
        <dbReference type="ARBA" id="ARBA00022714"/>
    </source>
</evidence>
<dbReference type="PROSITE" id="PS00197">
    <property type="entry name" value="2FE2S_FER_1"/>
    <property type="match status" value="1"/>
</dbReference>
<gene>
    <name evidence="11" type="ORF">EJA10_21505</name>
</gene>
<dbReference type="EMBL" id="RSFW01000033">
    <property type="protein sequence ID" value="RSD22329.1"/>
    <property type="molecule type" value="Genomic_DNA"/>
</dbReference>
<sequence length="319" mass="35744">MQRKPTLKVQVKQITVETDAIKRFTLEAVTDGKLPSFSGGSHLTTFLPHPSGTTERPYSLFSISGSAVYEIAVRLSENSSGGSLYWHQHVHEGDVITVSYPKNSFPLSFQAKHHVFYAAGIGITPFLSMMAELAEKNFAFELHYAAKSKEQCAFYDFLNQAYPGKCHFYFSEGEPAKRLSPVQLEDHPIGTHVYFCGPERFIEDFRTAAKNFGYPSFNVHFERFAAPAQLQRKPFEVTLKHSGKLLDVPADSTLLEVLREIGVNVPYSCRAGGCGTCEIKVEEGDIQHYDSFLTEDQQRSNHTMLCCVSRGKGRLVLDL</sequence>
<dbReference type="Pfam" id="PF22290">
    <property type="entry name" value="DmmA-like_N"/>
    <property type="match status" value="1"/>
</dbReference>
<reference evidence="12" key="1">
    <citation type="submission" date="2018-12" db="EMBL/GenBank/DDBJ databases">
        <title>Bacillus chawlae sp. nov., Bacillus glennii sp. nov., and Bacillus saganii sp. nov. Isolated from the Vehicle Assembly Building at Kennedy Space Center where the Viking Spacecraft were Assembled.</title>
        <authorList>
            <person name="Seuylemezian A."/>
            <person name="Vaishampayan P."/>
        </authorList>
    </citation>
    <scope>NUCLEOTIDE SEQUENCE [LARGE SCALE GENOMIC DNA]</scope>
    <source>
        <strain evidence="12">DSM 13966</strain>
    </source>
</reference>
<dbReference type="PROSITE" id="PS51085">
    <property type="entry name" value="2FE2S_FER_2"/>
    <property type="match status" value="1"/>
</dbReference>
<dbReference type="InterPro" id="IPR052353">
    <property type="entry name" value="Benzoxazolinone_Detox_Enz"/>
</dbReference>
<dbReference type="Pfam" id="PF00111">
    <property type="entry name" value="Fer2"/>
    <property type="match status" value="1"/>
</dbReference>
<evidence type="ECO:0000256" key="1">
    <source>
        <dbReference type="ARBA" id="ARBA00001917"/>
    </source>
</evidence>
<dbReference type="InterPro" id="IPR054582">
    <property type="entry name" value="DmmA-like_N"/>
</dbReference>
<comment type="caution">
    <text evidence="11">The sequence shown here is derived from an EMBL/GenBank/DDBJ whole genome shotgun (WGS) entry which is preliminary data.</text>
</comment>
<dbReference type="InterPro" id="IPR017927">
    <property type="entry name" value="FAD-bd_FR_type"/>
</dbReference>
<keyword evidence="2" id="KW-0285">Flavoprotein</keyword>
<dbReference type="GO" id="GO:0051537">
    <property type="term" value="F:2 iron, 2 sulfur cluster binding"/>
    <property type="evidence" value="ECO:0007669"/>
    <property type="project" value="UniProtKB-KW"/>
</dbReference>
<keyword evidence="7" id="KW-0408">Iron</keyword>
<evidence type="ECO:0000256" key="3">
    <source>
        <dbReference type="ARBA" id="ARBA00022643"/>
    </source>
</evidence>
<evidence type="ECO:0000256" key="5">
    <source>
        <dbReference type="ARBA" id="ARBA00022723"/>
    </source>
</evidence>
<feature type="domain" description="2Fe-2S ferredoxin-type" evidence="9">
    <location>
        <begin position="235"/>
        <end position="319"/>
    </location>
</feature>
<organism evidence="11 12">
    <name type="scientific">Mesobacillus subterraneus</name>
    <dbReference type="NCBI Taxonomy" id="285983"/>
    <lineage>
        <taxon>Bacteria</taxon>
        <taxon>Bacillati</taxon>
        <taxon>Bacillota</taxon>
        <taxon>Bacilli</taxon>
        <taxon>Bacillales</taxon>
        <taxon>Bacillaceae</taxon>
        <taxon>Mesobacillus</taxon>
    </lineage>
</organism>
<dbReference type="PRINTS" id="PR00409">
    <property type="entry name" value="PHDIOXRDTASE"/>
</dbReference>
<dbReference type="PANTHER" id="PTHR30212">
    <property type="entry name" value="PROTEIN YIIM"/>
    <property type="match status" value="1"/>
</dbReference>
<evidence type="ECO:0000256" key="2">
    <source>
        <dbReference type="ARBA" id="ARBA00022630"/>
    </source>
</evidence>
<keyword evidence="4" id="KW-0001">2Fe-2S</keyword>
<dbReference type="CDD" id="cd00207">
    <property type="entry name" value="fer2"/>
    <property type="match status" value="1"/>
</dbReference>
<dbReference type="PANTHER" id="PTHR30212:SF2">
    <property type="entry name" value="PROTEIN YIIM"/>
    <property type="match status" value="1"/>
</dbReference>
<dbReference type="SUPFAM" id="SSF52343">
    <property type="entry name" value="Ferredoxin reductase-like, C-terminal NADP-linked domain"/>
    <property type="match status" value="1"/>
</dbReference>
<keyword evidence="8" id="KW-0411">Iron-sulfur</keyword>
<dbReference type="AlphaFoldDB" id="A0A3R9EUV7"/>
<keyword evidence="5" id="KW-0479">Metal-binding</keyword>
<evidence type="ECO:0000313" key="12">
    <source>
        <dbReference type="Proteomes" id="UP000279911"/>
    </source>
</evidence>
<evidence type="ECO:0000256" key="6">
    <source>
        <dbReference type="ARBA" id="ARBA00023002"/>
    </source>
</evidence>
<dbReference type="InterPro" id="IPR017938">
    <property type="entry name" value="Riboflavin_synthase-like_b-brl"/>
</dbReference>
<dbReference type="Gene3D" id="3.40.50.80">
    <property type="entry name" value="Nucleotide-binding domain of ferredoxin-NADP reductase (FNR) module"/>
    <property type="match status" value="1"/>
</dbReference>
<protein>
    <submittedName>
        <fullName evidence="11">Oxidoreductase</fullName>
    </submittedName>
</protein>
<dbReference type="Proteomes" id="UP000279911">
    <property type="component" value="Unassembled WGS sequence"/>
</dbReference>
<keyword evidence="6" id="KW-0560">Oxidoreductase</keyword>
<evidence type="ECO:0000259" key="10">
    <source>
        <dbReference type="PROSITE" id="PS51384"/>
    </source>
</evidence>
<evidence type="ECO:0000259" key="9">
    <source>
        <dbReference type="PROSITE" id="PS51085"/>
    </source>
</evidence>
<evidence type="ECO:0000256" key="8">
    <source>
        <dbReference type="ARBA" id="ARBA00023014"/>
    </source>
</evidence>
<comment type="cofactor">
    <cofactor evidence="1">
        <name>FMN</name>
        <dbReference type="ChEBI" id="CHEBI:58210"/>
    </cofactor>
</comment>
<dbReference type="Gene3D" id="2.40.30.10">
    <property type="entry name" value="Translation factors"/>
    <property type="match status" value="1"/>
</dbReference>
<name>A0A3R9EUV7_9BACI</name>
<dbReference type="InterPro" id="IPR006058">
    <property type="entry name" value="2Fe2S_fd_BS"/>
</dbReference>
<dbReference type="SUPFAM" id="SSF54292">
    <property type="entry name" value="2Fe-2S ferredoxin-like"/>
    <property type="match status" value="1"/>
</dbReference>
<dbReference type="PROSITE" id="PS51384">
    <property type="entry name" value="FAD_FR"/>
    <property type="match status" value="1"/>
</dbReference>
<dbReference type="InterPro" id="IPR012675">
    <property type="entry name" value="Beta-grasp_dom_sf"/>
</dbReference>